<dbReference type="KEGG" id="hcv:FTV88_2835"/>
<name>A0A5Q2N0R8_9FIRM</name>
<evidence type="ECO:0000256" key="1">
    <source>
        <dbReference type="SAM" id="MobiDB-lite"/>
    </source>
</evidence>
<accession>A0A5Q2N0R8</accession>
<proteinExistence type="predicted"/>
<feature type="compositionally biased region" description="Basic residues" evidence="1">
    <location>
        <begin position="18"/>
        <end position="28"/>
    </location>
</feature>
<reference evidence="3" key="1">
    <citation type="submission" date="2019-11" db="EMBL/GenBank/DDBJ databases">
        <title>Genome sequence of Heliorestis convoluta strain HH, an alkaliphilic and minimalistic phototrophic bacterium from a soda lake in Egypt.</title>
        <authorList>
            <person name="Dewey E.D."/>
            <person name="Stokes L.M."/>
            <person name="Burchell B.M."/>
            <person name="Shaffer K.N."/>
            <person name="Huntington A.M."/>
            <person name="Baker J.M."/>
            <person name="Nadendla S."/>
            <person name="Giglio M.G."/>
            <person name="Touchman J.W."/>
            <person name="Blankenship R.E."/>
            <person name="Madigan M.T."/>
            <person name="Sattley W.M."/>
        </authorList>
    </citation>
    <scope>NUCLEOTIDE SEQUENCE [LARGE SCALE GENOMIC DNA]</scope>
    <source>
        <strain evidence="3">HH</strain>
    </source>
</reference>
<keyword evidence="3" id="KW-1185">Reference proteome</keyword>
<feature type="region of interest" description="Disordered" evidence="1">
    <location>
        <begin position="1"/>
        <end position="33"/>
    </location>
</feature>
<evidence type="ECO:0000313" key="3">
    <source>
        <dbReference type="Proteomes" id="UP000366051"/>
    </source>
</evidence>
<gene>
    <name evidence="2" type="ORF">FTV88_2835</name>
</gene>
<protein>
    <submittedName>
        <fullName evidence="2">Uncharacterized protein</fullName>
    </submittedName>
</protein>
<evidence type="ECO:0000313" key="2">
    <source>
        <dbReference type="EMBL" id="QGG48924.1"/>
    </source>
</evidence>
<dbReference type="Proteomes" id="UP000366051">
    <property type="component" value="Chromosome"/>
</dbReference>
<dbReference type="AlphaFoldDB" id="A0A5Q2N0R8"/>
<dbReference type="EMBL" id="CP045875">
    <property type="protein sequence ID" value="QGG48924.1"/>
    <property type="molecule type" value="Genomic_DNA"/>
</dbReference>
<sequence length="82" mass="9195">MVKKPQGKAEPVNEKEVRGRKKSGSNKKKALEEAGPSVFYEALPLPPAKIDHMEPLWQDFYRHVRRALSLPSAPLTKGGESR</sequence>
<organism evidence="2 3">
    <name type="scientific">Heliorestis convoluta</name>
    <dbReference type="NCBI Taxonomy" id="356322"/>
    <lineage>
        <taxon>Bacteria</taxon>
        <taxon>Bacillati</taxon>
        <taxon>Bacillota</taxon>
        <taxon>Clostridia</taxon>
        <taxon>Eubacteriales</taxon>
        <taxon>Heliobacteriaceae</taxon>
        <taxon>Heliorestis</taxon>
    </lineage>
</organism>